<evidence type="ECO:0000256" key="6">
    <source>
        <dbReference type="SAM" id="Phobius"/>
    </source>
</evidence>
<dbReference type="InterPro" id="IPR012551">
    <property type="entry name" value="DUF1707_SHOCT-like"/>
</dbReference>
<dbReference type="OrthoDB" id="2004788at2"/>
<dbReference type="RefSeq" id="WP_030533958.1">
    <property type="nucleotide sequence ID" value="NZ_JOIJ01000020.1"/>
</dbReference>
<comment type="subcellular location">
    <subcellularLocation>
        <location evidence="1">Membrane</location>
        <topology evidence="1">Multi-pass membrane protein</topology>
    </subcellularLocation>
</comment>
<dbReference type="InterPro" id="IPR007829">
    <property type="entry name" value="TM2"/>
</dbReference>
<sequence length="164" mass="17740">MAQDPDRLRIGTAEREEASRVLGEHFAAGRLSVTEYDERVAAVVAARNRAEVREQFDDLPAPHPTFLAPPLPTYAPMTRHPELDPRPGGDVLPPSEKSRLVAGLLQLLVPFGAGRFYTGHTGLAIAQLLVTIVTFGIGGIWSFIDGIILLASGGHDGNGRRLRE</sequence>
<gene>
    <name evidence="9" type="ORF">JD82_01664</name>
</gene>
<evidence type="ECO:0000256" key="2">
    <source>
        <dbReference type="ARBA" id="ARBA00022692"/>
    </source>
</evidence>
<evidence type="ECO:0000256" key="4">
    <source>
        <dbReference type="ARBA" id="ARBA00023136"/>
    </source>
</evidence>
<evidence type="ECO:0000259" key="7">
    <source>
        <dbReference type="Pfam" id="PF05154"/>
    </source>
</evidence>
<evidence type="ECO:0000313" key="9">
    <source>
        <dbReference type="EMBL" id="TWH19831.1"/>
    </source>
</evidence>
<dbReference type="Pfam" id="PF05154">
    <property type="entry name" value="TM2"/>
    <property type="match status" value="1"/>
</dbReference>
<dbReference type="AlphaFoldDB" id="A0A660CFS9"/>
<dbReference type="GO" id="GO:0016020">
    <property type="term" value="C:membrane"/>
    <property type="evidence" value="ECO:0007669"/>
    <property type="project" value="UniProtKB-SubCell"/>
</dbReference>
<evidence type="ECO:0000313" key="10">
    <source>
        <dbReference type="Proteomes" id="UP000317303"/>
    </source>
</evidence>
<name>A0A660CFS9_9PSEU</name>
<accession>A0A660CFS9</accession>
<dbReference type="EMBL" id="VLJV01000001">
    <property type="protein sequence ID" value="TWH19831.1"/>
    <property type="molecule type" value="Genomic_DNA"/>
</dbReference>
<organism evidence="9 10">
    <name type="scientific">Prauserella rugosa</name>
    <dbReference type="NCBI Taxonomy" id="43354"/>
    <lineage>
        <taxon>Bacteria</taxon>
        <taxon>Bacillati</taxon>
        <taxon>Actinomycetota</taxon>
        <taxon>Actinomycetes</taxon>
        <taxon>Pseudonocardiales</taxon>
        <taxon>Pseudonocardiaceae</taxon>
        <taxon>Prauserella</taxon>
    </lineage>
</organism>
<feature type="compositionally biased region" description="Pro residues" evidence="5">
    <location>
        <begin position="61"/>
        <end position="73"/>
    </location>
</feature>
<dbReference type="Pfam" id="PF08044">
    <property type="entry name" value="DUF1707"/>
    <property type="match status" value="1"/>
</dbReference>
<reference evidence="9 10" key="1">
    <citation type="submission" date="2019-07" db="EMBL/GenBank/DDBJ databases">
        <title>R&amp;d 2014.</title>
        <authorList>
            <person name="Klenk H.-P."/>
        </authorList>
    </citation>
    <scope>NUCLEOTIDE SEQUENCE [LARGE SCALE GENOMIC DNA]</scope>
    <source>
        <strain evidence="9 10">DSM 43194</strain>
    </source>
</reference>
<proteinExistence type="predicted"/>
<feature type="transmembrane region" description="Helical" evidence="6">
    <location>
        <begin position="124"/>
        <end position="151"/>
    </location>
</feature>
<keyword evidence="4 6" id="KW-0472">Membrane</keyword>
<keyword evidence="10" id="KW-1185">Reference proteome</keyword>
<dbReference type="Proteomes" id="UP000317303">
    <property type="component" value="Unassembled WGS sequence"/>
</dbReference>
<evidence type="ECO:0000256" key="1">
    <source>
        <dbReference type="ARBA" id="ARBA00004141"/>
    </source>
</evidence>
<feature type="region of interest" description="Disordered" evidence="5">
    <location>
        <begin position="58"/>
        <end position="87"/>
    </location>
</feature>
<keyword evidence="2 6" id="KW-0812">Transmembrane</keyword>
<feature type="domain" description="TM2" evidence="7">
    <location>
        <begin position="96"/>
        <end position="147"/>
    </location>
</feature>
<protein>
    <submittedName>
        <fullName evidence="9">TM2 domain-containing protein</fullName>
    </submittedName>
</protein>
<feature type="domain" description="DUF1707" evidence="8">
    <location>
        <begin position="8"/>
        <end position="60"/>
    </location>
</feature>
<evidence type="ECO:0000256" key="5">
    <source>
        <dbReference type="SAM" id="MobiDB-lite"/>
    </source>
</evidence>
<comment type="caution">
    <text evidence="9">The sequence shown here is derived from an EMBL/GenBank/DDBJ whole genome shotgun (WGS) entry which is preliminary data.</text>
</comment>
<keyword evidence="3 6" id="KW-1133">Transmembrane helix</keyword>
<evidence type="ECO:0000256" key="3">
    <source>
        <dbReference type="ARBA" id="ARBA00022989"/>
    </source>
</evidence>
<evidence type="ECO:0000259" key="8">
    <source>
        <dbReference type="Pfam" id="PF08044"/>
    </source>
</evidence>